<feature type="compositionally biased region" description="Basic residues" evidence="1">
    <location>
        <begin position="138"/>
        <end position="148"/>
    </location>
</feature>
<dbReference type="Proteomes" id="UP000427906">
    <property type="component" value="Chromosome"/>
</dbReference>
<keyword evidence="2" id="KW-0732">Signal</keyword>
<name>A0A5K7YI60_9BACT</name>
<reference evidence="3 4" key="1">
    <citation type="submission" date="2019-11" db="EMBL/GenBank/DDBJ databases">
        <title>Comparative genomics of hydrocarbon-degrading Desulfosarcina strains.</title>
        <authorList>
            <person name="Watanabe M."/>
            <person name="Kojima H."/>
            <person name="Fukui M."/>
        </authorList>
    </citation>
    <scope>NUCLEOTIDE SEQUENCE [LARGE SCALE GENOMIC DNA]</scope>
    <source>
        <strain evidence="3 4">PL12</strain>
    </source>
</reference>
<dbReference type="AlphaFoldDB" id="A0A5K7YI60"/>
<organism evidence="3 4">
    <name type="scientific">Desulfosarcina alkanivorans</name>
    <dbReference type="NCBI Taxonomy" id="571177"/>
    <lineage>
        <taxon>Bacteria</taxon>
        <taxon>Pseudomonadati</taxon>
        <taxon>Thermodesulfobacteriota</taxon>
        <taxon>Desulfobacteria</taxon>
        <taxon>Desulfobacterales</taxon>
        <taxon>Desulfosarcinaceae</taxon>
        <taxon>Desulfosarcina</taxon>
    </lineage>
</organism>
<feature type="region of interest" description="Disordered" evidence="1">
    <location>
        <begin position="116"/>
        <end position="148"/>
    </location>
</feature>
<evidence type="ECO:0000256" key="1">
    <source>
        <dbReference type="SAM" id="MobiDB-lite"/>
    </source>
</evidence>
<evidence type="ECO:0000313" key="3">
    <source>
        <dbReference type="EMBL" id="BBO68065.1"/>
    </source>
</evidence>
<evidence type="ECO:0000313" key="4">
    <source>
        <dbReference type="Proteomes" id="UP000427906"/>
    </source>
</evidence>
<gene>
    <name evidence="3" type="ORF">DSCA_19950</name>
</gene>
<dbReference type="RefSeq" id="WP_155316264.1">
    <property type="nucleotide sequence ID" value="NZ_AP021874.1"/>
</dbReference>
<sequence length="148" mass="16504">MRNTTVWGIIVIAVFFLLSSDALAGTLSFSWGGSQQTGTAPTVAKANKNGPPAHAPAYGYRSKHQYHYYPSASVYHDTSRGLYFYLSGSGWQIAASLPQDLKVRLGNSVSIEMETDKPYLYNDQHKKQYPPEKIEKGKTKKEKKRAKS</sequence>
<dbReference type="OrthoDB" id="5525004at2"/>
<dbReference type="KEGG" id="dalk:DSCA_19950"/>
<protein>
    <recommendedName>
        <fullName evidence="5">Secreted protein</fullName>
    </recommendedName>
</protein>
<evidence type="ECO:0008006" key="5">
    <source>
        <dbReference type="Google" id="ProtNLM"/>
    </source>
</evidence>
<feature type="chain" id="PRO_5024376567" description="Secreted protein" evidence="2">
    <location>
        <begin position="25"/>
        <end position="148"/>
    </location>
</feature>
<feature type="signal peptide" evidence="2">
    <location>
        <begin position="1"/>
        <end position="24"/>
    </location>
</feature>
<keyword evidence="4" id="KW-1185">Reference proteome</keyword>
<evidence type="ECO:0000256" key="2">
    <source>
        <dbReference type="SAM" id="SignalP"/>
    </source>
</evidence>
<feature type="compositionally biased region" description="Basic and acidic residues" evidence="1">
    <location>
        <begin position="123"/>
        <end position="137"/>
    </location>
</feature>
<dbReference type="EMBL" id="AP021874">
    <property type="protein sequence ID" value="BBO68065.1"/>
    <property type="molecule type" value="Genomic_DNA"/>
</dbReference>
<proteinExistence type="predicted"/>
<accession>A0A5K7YI60</accession>